<comment type="similarity">
    <text evidence="1">Belongs to the bacterial solute-binding protein 7 family.</text>
</comment>
<name>A0A382WQ99_9ZZZZ</name>
<dbReference type="Gene3D" id="3.40.190.170">
    <property type="entry name" value="Bacterial extracellular solute-binding protein, family 7"/>
    <property type="match status" value="1"/>
</dbReference>
<evidence type="ECO:0000256" key="2">
    <source>
        <dbReference type="ARBA" id="ARBA00022448"/>
    </source>
</evidence>
<proteinExistence type="inferred from homology"/>
<organism evidence="4">
    <name type="scientific">marine metagenome</name>
    <dbReference type="NCBI Taxonomy" id="408172"/>
    <lineage>
        <taxon>unclassified sequences</taxon>
        <taxon>metagenomes</taxon>
        <taxon>ecological metagenomes</taxon>
    </lineage>
</organism>
<gene>
    <name evidence="4" type="ORF">METZ01_LOCUS413673</name>
</gene>
<dbReference type="PANTHER" id="PTHR33376">
    <property type="match status" value="1"/>
</dbReference>
<evidence type="ECO:0000256" key="1">
    <source>
        <dbReference type="ARBA" id="ARBA00009023"/>
    </source>
</evidence>
<evidence type="ECO:0000313" key="4">
    <source>
        <dbReference type="EMBL" id="SVD60819.1"/>
    </source>
</evidence>
<keyword evidence="2" id="KW-0813">Transport</keyword>
<dbReference type="GO" id="GO:0055085">
    <property type="term" value="P:transmembrane transport"/>
    <property type="evidence" value="ECO:0007669"/>
    <property type="project" value="InterPro"/>
</dbReference>
<dbReference type="AlphaFoldDB" id="A0A382WQ99"/>
<feature type="non-terminal residue" evidence="4">
    <location>
        <position position="222"/>
    </location>
</feature>
<keyword evidence="3" id="KW-0732">Signal</keyword>
<evidence type="ECO:0000256" key="3">
    <source>
        <dbReference type="ARBA" id="ARBA00022729"/>
    </source>
</evidence>
<dbReference type="NCBIfam" id="NF037995">
    <property type="entry name" value="TRAP_S1"/>
    <property type="match status" value="1"/>
</dbReference>
<dbReference type="InterPro" id="IPR018389">
    <property type="entry name" value="DctP_fam"/>
</dbReference>
<dbReference type="InterPro" id="IPR038404">
    <property type="entry name" value="TRAP_DctP_sf"/>
</dbReference>
<accession>A0A382WQ99</accession>
<sequence length="222" mass="25518">MMTNIKLAGYQPHSSLLSQTLKLFSDFIQKQLPDTISIKITNNIMELGYAPGAMPDAIESGNFDIGYIATSYFAKPIPELYIFDLPFLFRNKIQAYQLVDGPFTGMVASEFEKKTHLKLLNIWEYGYRHFTNDSHPIRRPTDCQNLPIRTLLNELHPIMFKTLGFKPVTLQVNEFLKQLKTGRKIAQENALTNFYNFGIHEFHHHITLSGHLLGMAILICKR</sequence>
<dbReference type="Pfam" id="PF03480">
    <property type="entry name" value="DctP"/>
    <property type="match status" value="1"/>
</dbReference>
<reference evidence="4" key="1">
    <citation type="submission" date="2018-05" db="EMBL/GenBank/DDBJ databases">
        <authorList>
            <person name="Lanie J.A."/>
            <person name="Ng W.-L."/>
            <person name="Kazmierczak K.M."/>
            <person name="Andrzejewski T.M."/>
            <person name="Davidsen T.M."/>
            <person name="Wayne K.J."/>
            <person name="Tettelin H."/>
            <person name="Glass J.I."/>
            <person name="Rusch D."/>
            <person name="Podicherti R."/>
            <person name="Tsui H.-C.T."/>
            <person name="Winkler M.E."/>
        </authorList>
    </citation>
    <scope>NUCLEOTIDE SEQUENCE</scope>
</reference>
<dbReference type="PANTHER" id="PTHR33376:SF7">
    <property type="entry name" value="C4-DICARBOXYLATE-BINDING PROTEIN DCTB"/>
    <property type="match status" value="1"/>
</dbReference>
<protein>
    <recommendedName>
        <fullName evidence="5">SsuA/THI5-like domain-containing protein</fullName>
    </recommendedName>
</protein>
<dbReference type="EMBL" id="UINC01161554">
    <property type="protein sequence ID" value="SVD60819.1"/>
    <property type="molecule type" value="Genomic_DNA"/>
</dbReference>
<evidence type="ECO:0008006" key="5">
    <source>
        <dbReference type="Google" id="ProtNLM"/>
    </source>
</evidence>